<dbReference type="Proteomes" id="UP000009138">
    <property type="component" value="Unassembled WGS sequence"/>
</dbReference>
<dbReference type="RefSeq" id="XP_067520897.1">
    <property type="nucleotide sequence ID" value="XM_067664796.1"/>
</dbReference>
<dbReference type="InParanoid" id="I1CAM1"/>
<reference evidence="1 2" key="1">
    <citation type="journal article" date="2009" name="PLoS Genet.">
        <title>Genomic analysis of the basal lineage fungus Rhizopus oryzae reveals a whole-genome duplication.</title>
        <authorList>
            <person name="Ma L.-J."/>
            <person name="Ibrahim A.S."/>
            <person name="Skory C."/>
            <person name="Grabherr M.G."/>
            <person name="Burger G."/>
            <person name="Butler M."/>
            <person name="Elias M."/>
            <person name="Idnurm A."/>
            <person name="Lang B.F."/>
            <person name="Sone T."/>
            <person name="Abe A."/>
            <person name="Calvo S.E."/>
            <person name="Corrochano L.M."/>
            <person name="Engels R."/>
            <person name="Fu J."/>
            <person name="Hansberg W."/>
            <person name="Kim J.-M."/>
            <person name="Kodira C.D."/>
            <person name="Koehrsen M.J."/>
            <person name="Liu B."/>
            <person name="Miranda-Saavedra D."/>
            <person name="O'Leary S."/>
            <person name="Ortiz-Castellanos L."/>
            <person name="Poulter R."/>
            <person name="Rodriguez-Romero J."/>
            <person name="Ruiz-Herrera J."/>
            <person name="Shen Y.-Q."/>
            <person name="Zeng Q."/>
            <person name="Galagan J."/>
            <person name="Birren B.W."/>
            <person name="Cuomo C.A."/>
            <person name="Wickes B.L."/>
        </authorList>
    </citation>
    <scope>NUCLEOTIDE SEQUENCE [LARGE SCALE GENOMIC DNA]</scope>
    <source>
        <strain evidence="2">RA 99-880 / ATCC MYA-4621 / FGSC 9543 / NRRL 43880</strain>
    </source>
</reference>
<gene>
    <name evidence="1" type="ORF">RO3G_10211</name>
</gene>
<proteinExistence type="predicted"/>
<dbReference type="VEuPathDB" id="FungiDB:RO3G_10211"/>
<evidence type="ECO:0000313" key="1">
    <source>
        <dbReference type="EMBL" id="EIE85501.1"/>
    </source>
</evidence>
<sequence length="95" mass="10924">MTTYAGLPKTCKIQYVVKKKFFCKGGRGYILDEVCNKAVMKEVYIKKKVTEKPTKSKGAAKAADIKHDTVHKWRQVDDTISKNKMHLKQTCQFIQ</sequence>
<organism evidence="1 2">
    <name type="scientific">Rhizopus delemar (strain RA 99-880 / ATCC MYA-4621 / FGSC 9543 / NRRL 43880)</name>
    <name type="common">Mucormycosis agent</name>
    <name type="synonym">Rhizopus arrhizus var. delemar</name>
    <dbReference type="NCBI Taxonomy" id="246409"/>
    <lineage>
        <taxon>Eukaryota</taxon>
        <taxon>Fungi</taxon>
        <taxon>Fungi incertae sedis</taxon>
        <taxon>Mucoromycota</taxon>
        <taxon>Mucoromycotina</taxon>
        <taxon>Mucoromycetes</taxon>
        <taxon>Mucorales</taxon>
        <taxon>Mucorineae</taxon>
        <taxon>Rhizopodaceae</taxon>
        <taxon>Rhizopus</taxon>
    </lineage>
</organism>
<dbReference type="GeneID" id="93617177"/>
<accession>I1CAM1</accession>
<dbReference type="AlphaFoldDB" id="I1CAM1"/>
<protein>
    <submittedName>
        <fullName evidence="1">Uncharacterized protein</fullName>
    </submittedName>
</protein>
<evidence type="ECO:0000313" key="2">
    <source>
        <dbReference type="Proteomes" id="UP000009138"/>
    </source>
</evidence>
<name>I1CAM1_RHIO9</name>
<keyword evidence="2" id="KW-1185">Reference proteome</keyword>
<dbReference type="EMBL" id="CH476738">
    <property type="protein sequence ID" value="EIE85501.1"/>
    <property type="molecule type" value="Genomic_DNA"/>
</dbReference>